<dbReference type="GO" id="GO:0012505">
    <property type="term" value="C:endomembrane system"/>
    <property type="evidence" value="ECO:0007669"/>
    <property type="project" value="UniProtKB-SubCell"/>
</dbReference>
<evidence type="ECO:0000256" key="2">
    <source>
        <dbReference type="ARBA" id="ARBA00009884"/>
    </source>
</evidence>
<dbReference type="PANTHER" id="PTHR11679">
    <property type="entry name" value="VESICLE PROTEIN SORTING-ASSOCIATED"/>
    <property type="match status" value="1"/>
</dbReference>
<evidence type="ECO:0000256" key="3">
    <source>
        <dbReference type="ARBA" id="ARBA00022448"/>
    </source>
</evidence>
<dbReference type="Gene3D" id="3.40.50.2060">
    <property type="match status" value="1"/>
</dbReference>
<dbReference type="InterPro" id="IPR027482">
    <property type="entry name" value="Sec1-like_dom2"/>
</dbReference>
<evidence type="ECO:0000256" key="6">
    <source>
        <dbReference type="ARBA" id="ARBA00073001"/>
    </source>
</evidence>
<reference evidence="7 8" key="2">
    <citation type="journal article" date="2021" name="Curr. Genet.">
        <title>Genetic response to nitrogen starvation in the aggressive Eucalyptus foliar pathogen Teratosphaeria destructans.</title>
        <authorList>
            <person name="Havenga M."/>
            <person name="Wingfield B.D."/>
            <person name="Wingfield M.J."/>
            <person name="Dreyer L.L."/>
            <person name="Roets F."/>
            <person name="Aylward J."/>
        </authorList>
    </citation>
    <scope>NUCLEOTIDE SEQUENCE [LARGE SCALE GENOMIC DNA]</scope>
    <source>
        <strain evidence="7">CMW44962</strain>
    </source>
</reference>
<evidence type="ECO:0000256" key="5">
    <source>
        <dbReference type="ARBA" id="ARBA00023136"/>
    </source>
</evidence>
<dbReference type="AlphaFoldDB" id="A0A9W7SN34"/>
<keyword evidence="8" id="KW-1185">Reference proteome</keyword>
<comment type="caution">
    <text evidence="7">The sequence shown here is derived from an EMBL/GenBank/DDBJ whole genome shotgun (WGS) entry which is preliminary data.</text>
</comment>
<dbReference type="Proteomes" id="UP001138500">
    <property type="component" value="Unassembled WGS sequence"/>
</dbReference>
<dbReference type="InterPro" id="IPR043127">
    <property type="entry name" value="Sec-1-like_dom3a"/>
</dbReference>
<organism evidence="7 8">
    <name type="scientific">Teratosphaeria destructans</name>
    <dbReference type="NCBI Taxonomy" id="418781"/>
    <lineage>
        <taxon>Eukaryota</taxon>
        <taxon>Fungi</taxon>
        <taxon>Dikarya</taxon>
        <taxon>Ascomycota</taxon>
        <taxon>Pezizomycotina</taxon>
        <taxon>Dothideomycetes</taxon>
        <taxon>Dothideomycetidae</taxon>
        <taxon>Mycosphaerellales</taxon>
        <taxon>Teratosphaeriaceae</taxon>
        <taxon>Teratosphaeria</taxon>
    </lineage>
</organism>
<reference evidence="7 8" key="1">
    <citation type="journal article" date="2018" name="IMA Fungus">
        <title>IMA Genome-F 10: Nine draft genome sequences of Claviceps purpurea s.lat., including C. arundinis, C. humidiphila, and C. cf. spartinae, pseudomolecules for the pitch canker pathogen Fusarium circinatum, draft genome of Davidsoniella eucalypti, Grosmannia galeiformis, Quambalaria eucalypti, and Teratosphaeria destructans.</title>
        <authorList>
            <person name="Wingfield B.D."/>
            <person name="Liu M."/>
            <person name="Nguyen H.D."/>
            <person name="Lane F.A."/>
            <person name="Morgan S.W."/>
            <person name="De Vos L."/>
            <person name="Wilken P.M."/>
            <person name="Duong T.A."/>
            <person name="Aylward J."/>
            <person name="Coetzee M.P."/>
            <person name="Dadej K."/>
            <person name="De Beer Z.W."/>
            <person name="Findlay W."/>
            <person name="Havenga M."/>
            <person name="Kolarik M."/>
            <person name="Menzies J.G."/>
            <person name="Naidoo K."/>
            <person name="Pochopski O."/>
            <person name="Shoukouhi P."/>
            <person name="Santana Q.C."/>
            <person name="Seifert K.A."/>
            <person name="Soal N."/>
            <person name="Steenkamp E.T."/>
            <person name="Tatham C.T."/>
            <person name="van der Nest M.A."/>
            <person name="Wingfield M.J."/>
        </authorList>
    </citation>
    <scope>NUCLEOTIDE SEQUENCE [LARGE SCALE GENOMIC DNA]</scope>
    <source>
        <strain evidence="7">CMW44962</strain>
    </source>
</reference>
<dbReference type="PIRSF" id="PIRSF005715">
    <property type="entry name" value="VPS45_Sec1"/>
    <property type="match status" value="1"/>
</dbReference>
<gene>
    <name evidence="7" type="ORF">Tdes44962_MAKER10181</name>
</gene>
<comment type="subcellular location">
    <subcellularLocation>
        <location evidence="1">Endomembrane system</location>
        <topology evidence="1">Peripheral membrane protein</topology>
    </subcellularLocation>
</comment>
<evidence type="ECO:0000256" key="1">
    <source>
        <dbReference type="ARBA" id="ARBA00004184"/>
    </source>
</evidence>
<dbReference type="Pfam" id="PF00995">
    <property type="entry name" value="Sec1"/>
    <property type="match status" value="1"/>
</dbReference>
<dbReference type="OrthoDB" id="10266265at2759"/>
<dbReference type="InterPro" id="IPR001619">
    <property type="entry name" value="Sec1-like"/>
</dbReference>
<comment type="similarity">
    <text evidence="2">Belongs to the STXBP/unc-18/SEC1 family.</text>
</comment>
<dbReference type="Gene3D" id="1.25.40.60">
    <property type="match status" value="1"/>
</dbReference>
<dbReference type="GO" id="GO:0015031">
    <property type="term" value="P:protein transport"/>
    <property type="evidence" value="ECO:0007669"/>
    <property type="project" value="UniProtKB-KW"/>
</dbReference>
<accession>A0A9W7SN34</accession>
<protein>
    <recommendedName>
        <fullName evidence="6">Vacuolar protein sorting-associated protein 45</fullName>
    </recommendedName>
</protein>
<dbReference type="InterPro" id="IPR036045">
    <property type="entry name" value="Sec1-like_sf"/>
</dbReference>
<sequence length="622" mass="69196">MDIVQAVSGCMHHPIPSPTTTTTTTLTQHSHLSADVTKMVSAGDGATAPGPRSAARMKILLLDRDTVPIVSAATTQSALLNHSVYLTDRLDNPDREKMRHLRCLAFLRPSPDSIQFLIDELREPRYGEYHIYFSNIIKKSSLERLAEADDHEVVKGIMEYFADFIVINPDLCSLPLSTRIFSSSSDSWNHDSLTRTTEGVLALLLSLKKKPLIRFQKNSMLCRKLATEVRYAMTQEEQLFDFRRPDTPPILLLVDRRDDPVTPLLTQWTYQAMVHELLGIENGRVNLSDVPDVRDEFKEIVLSQDQDPFFAKNMYLNFGDLGQNAKEYVEQFAAKQADGKKLESIEDMKRFVEEYPEFRRLSGNVTKHVTLVTELSRRVGTDNLLEVSELEQSLACNDNHTQDVKTLQQLIQNPSIPSSNKLKLVAIYALRYSNHANNATPALLDLLGVAGNISRHRINLIPKLLTYAASIQSNHTSAAGGLPDLFQPAQNIFSEARSRFNRGLKGVDNVYTQHSPRLLSTLEDLIKGRLSPTSHPFVEGGGQTKDRPQDIVVFIVGGATYEEAKTVAQVNANTPGVRVVLGGTGMVNSAGFLEAVEEAVDAWPVAKADTAAGRLRREVGRV</sequence>
<evidence type="ECO:0000256" key="4">
    <source>
        <dbReference type="ARBA" id="ARBA00022927"/>
    </source>
</evidence>
<keyword evidence="3" id="KW-0813">Transport</keyword>
<keyword evidence="4" id="KW-0653">Protein transport</keyword>
<dbReference type="InterPro" id="IPR043154">
    <property type="entry name" value="Sec-1-like_dom1"/>
</dbReference>
<evidence type="ECO:0000313" key="8">
    <source>
        <dbReference type="Proteomes" id="UP001138500"/>
    </source>
</evidence>
<proteinExistence type="inferred from homology"/>
<dbReference type="GO" id="GO:0031410">
    <property type="term" value="C:cytoplasmic vesicle"/>
    <property type="evidence" value="ECO:0007669"/>
    <property type="project" value="UniProtKB-ARBA"/>
</dbReference>
<dbReference type="GO" id="GO:0016192">
    <property type="term" value="P:vesicle-mediated transport"/>
    <property type="evidence" value="ECO:0007669"/>
    <property type="project" value="InterPro"/>
</dbReference>
<dbReference type="FunFam" id="3.90.830.10:FF:000002">
    <property type="entry name" value="Vacuolar protein sorting-associated protein 45"/>
    <property type="match status" value="1"/>
</dbReference>
<name>A0A9W7SN34_9PEZI</name>
<dbReference type="Gene3D" id="3.90.830.10">
    <property type="entry name" value="Syntaxin Binding Protein 1, Chain A, domain 2"/>
    <property type="match status" value="1"/>
</dbReference>
<evidence type="ECO:0000313" key="7">
    <source>
        <dbReference type="EMBL" id="KAH9825513.1"/>
    </source>
</evidence>
<keyword evidence="5" id="KW-0472">Membrane</keyword>
<dbReference type="Gene3D" id="3.40.50.1910">
    <property type="match status" value="1"/>
</dbReference>
<dbReference type="EMBL" id="RIBY02002104">
    <property type="protein sequence ID" value="KAH9825513.1"/>
    <property type="molecule type" value="Genomic_DNA"/>
</dbReference>
<dbReference type="SUPFAM" id="SSF56815">
    <property type="entry name" value="Sec1/munc18-like (SM) proteins"/>
    <property type="match status" value="1"/>
</dbReference>